<dbReference type="GO" id="GO:0004222">
    <property type="term" value="F:metalloendopeptidase activity"/>
    <property type="evidence" value="ECO:0007669"/>
    <property type="project" value="TreeGrafter"/>
</dbReference>
<feature type="domain" description="M23ase beta-sheet core" evidence="2">
    <location>
        <begin position="295"/>
        <end position="389"/>
    </location>
</feature>
<dbReference type="Gene3D" id="2.70.70.10">
    <property type="entry name" value="Glucose Permease (Domain IIA)"/>
    <property type="match status" value="1"/>
</dbReference>
<dbReference type="PANTHER" id="PTHR21666">
    <property type="entry name" value="PEPTIDASE-RELATED"/>
    <property type="match status" value="1"/>
</dbReference>
<proteinExistence type="predicted"/>
<organism evidence="3 4">
    <name type="scientific">Candidatus Magasanikbacteria bacterium GW2011_GWA2_46_17</name>
    <dbReference type="NCBI Taxonomy" id="1619042"/>
    <lineage>
        <taxon>Bacteria</taxon>
        <taxon>Candidatus Magasanikiibacteriota</taxon>
    </lineage>
</organism>
<sequence>MKVACFRISAFIAVTVIIIAPGLLFAQTADELQRQIDDQNAQIAILNKEIQQYQTQLDATSQKKQTLQNELDQLNISRKKLTTSISVTKKQISSTQLQIQQLNQGIATKEGSISGYHASLAETLRSLDLADNIPFAQSMLSSESISEAWDDAESVNKLQDAIQDDIARLAGEKETLSKTKTTAEQKRAQLERQRKTLVVQQGSLDATLKTQKELLALTKSQESTFQSIIAQKKAQEAAFEQALSDLQSKLQYTVNPADILKAGKGILNWPLDSVKITQHFGNTVFAKAGGYNGKGHNGTDFRAPIGTPIKAAMSGVVVDIGNTDSIRGCYSFGKWVLIRHDNGLDTMYAHFSQIGVTAGQSVGTGQVIGYSGQTGYATGPHLHFGVYVSSATQIMKLGDATNKKSPCSNATMPIAPLSAYLNPENYL</sequence>
<dbReference type="SUPFAM" id="SSF90257">
    <property type="entry name" value="Myosin rod fragments"/>
    <property type="match status" value="1"/>
</dbReference>
<dbReference type="PATRIC" id="fig|1619042.3.peg.202"/>
<dbReference type="AlphaFoldDB" id="A0A0G1RB16"/>
<name>A0A0G1RB16_9BACT</name>
<dbReference type="EMBL" id="LCMA01000003">
    <property type="protein sequence ID" value="KKU27203.1"/>
    <property type="molecule type" value="Genomic_DNA"/>
</dbReference>
<accession>A0A0G1RB16</accession>
<dbReference type="Gene3D" id="6.10.250.3150">
    <property type="match status" value="1"/>
</dbReference>
<comment type="caution">
    <text evidence="3">The sequence shown here is derived from an EMBL/GenBank/DDBJ whole genome shotgun (WGS) entry which is preliminary data.</text>
</comment>
<dbReference type="InterPro" id="IPR016047">
    <property type="entry name" value="M23ase_b-sheet_dom"/>
</dbReference>
<gene>
    <name evidence="3" type="ORF">UX39_C0003G0042</name>
</gene>
<keyword evidence="1" id="KW-0175">Coiled coil</keyword>
<feature type="coiled-coil region" evidence="1">
    <location>
        <begin position="166"/>
        <end position="200"/>
    </location>
</feature>
<dbReference type="PANTHER" id="PTHR21666:SF270">
    <property type="entry name" value="MUREIN HYDROLASE ACTIVATOR ENVC"/>
    <property type="match status" value="1"/>
</dbReference>
<dbReference type="SUPFAM" id="SSF51261">
    <property type="entry name" value="Duplicated hybrid motif"/>
    <property type="match status" value="1"/>
</dbReference>
<evidence type="ECO:0000256" key="1">
    <source>
        <dbReference type="SAM" id="Coils"/>
    </source>
</evidence>
<dbReference type="InterPro" id="IPR011055">
    <property type="entry name" value="Dup_hybrid_motif"/>
</dbReference>
<evidence type="ECO:0000313" key="3">
    <source>
        <dbReference type="EMBL" id="KKU27203.1"/>
    </source>
</evidence>
<reference evidence="3 4" key="1">
    <citation type="journal article" date="2015" name="Nature">
        <title>rRNA introns, odd ribosomes, and small enigmatic genomes across a large radiation of phyla.</title>
        <authorList>
            <person name="Brown C.T."/>
            <person name="Hug L.A."/>
            <person name="Thomas B.C."/>
            <person name="Sharon I."/>
            <person name="Castelle C.J."/>
            <person name="Singh A."/>
            <person name="Wilkins M.J."/>
            <person name="Williams K.H."/>
            <person name="Banfield J.F."/>
        </authorList>
    </citation>
    <scope>NUCLEOTIDE SEQUENCE [LARGE SCALE GENOMIC DNA]</scope>
</reference>
<evidence type="ECO:0000313" key="4">
    <source>
        <dbReference type="Proteomes" id="UP000034175"/>
    </source>
</evidence>
<dbReference type="Proteomes" id="UP000034175">
    <property type="component" value="Unassembled WGS sequence"/>
</dbReference>
<feature type="coiled-coil region" evidence="1">
    <location>
        <begin position="29"/>
        <end position="84"/>
    </location>
</feature>
<evidence type="ECO:0000259" key="2">
    <source>
        <dbReference type="Pfam" id="PF01551"/>
    </source>
</evidence>
<protein>
    <submittedName>
        <fullName evidence="3">Peptidase M23</fullName>
    </submittedName>
</protein>
<dbReference type="Pfam" id="PF01551">
    <property type="entry name" value="Peptidase_M23"/>
    <property type="match status" value="1"/>
</dbReference>
<dbReference type="CDD" id="cd12797">
    <property type="entry name" value="M23_peptidase"/>
    <property type="match status" value="1"/>
</dbReference>
<dbReference type="InterPro" id="IPR050570">
    <property type="entry name" value="Cell_wall_metabolism_enzyme"/>
</dbReference>